<organism evidence="1 2">
    <name type="scientific">Gossypium harknessii</name>
    <dbReference type="NCBI Taxonomy" id="34285"/>
    <lineage>
        <taxon>Eukaryota</taxon>
        <taxon>Viridiplantae</taxon>
        <taxon>Streptophyta</taxon>
        <taxon>Embryophyta</taxon>
        <taxon>Tracheophyta</taxon>
        <taxon>Spermatophyta</taxon>
        <taxon>Magnoliopsida</taxon>
        <taxon>eudicotyledons</taxon>
        <taxon>Gunneridae</taxon>
        <taxon>Pentapetalae</taxon>
        <taxon>rosids</taxon>
        <taxon>malvids</taxon>
        <taxon>Malvales</taxon>
        <taxon>Malvaceae</taxon>
        <taxon>Malvoideae</taxon>
        <taxon>Gossypium</taxon>
    </lineage>
</organism>
<feature type="non-terminal residue" evidence="1">
    <location>
        <position position="22"/>
    </location>
</feature>
<gene>
    <name evidence="1" type="ORF">Gohar_008106</name>
</gene>
<proteinExistence type="predicted"/>
<protein>
    <submittedName>
        <fullName evidence="1">Uncharacterized protein</fullName>
    </submittedName>
</protein>
<keyword evidence="2" id="KW-1185">Reference proteome</keyword>
<dbReference type="EMBL" id="JABFAD010000005">
    <property type="protein sequence ID" value="MBA0797401.1"/>
    <property type="molecule type" value="Genomic_DNA"/>
</dbReference>
<sequence>MYGSLMPWRGLLLFRLLYKLPL</sequence>
<comment type="caution">
    <text evidence="1">The sequence shown here is derived from an EMBL/GenBank/DDBJ whole genome shotgun (WGS) entry which is preliminary data.</text>
</comment>
<dbReference type="AlphaFoldDB" id="A0A7J9GIS9"/>
<name>A0A7J9GIS9_9ROSI</name>
<reference evidence="1 2" key="1">
    <citation type="journal article" date="2019" name="Genome Biol. Evol.">
        <title>Insights into the evolution of the New World diploid cottons (Gossypium, subgenus Houzingenia) based on genome sequencing.</title>
        <authorList>
            <person name="Grover C.E."/>
            <person name="Arick M.A. 2nd"/>
            <person name="Thrash A."/>
            <person name="Conover J.L."/>
            <person name="Sanders W.S."/>
            <person name="Peterson D.G."/>
            <person name="Frelichowski J.E."/>
            <person name="Scheffler J.A."/>
            <person name="Scheffler B.E."/>
            <person name="Wendel J.F."/>
        </authorList>
    </citation>
    <scope>NUCLEOTIDE SEQUENCE [LARGE SCALE GENOMIC DNA]</scope>
    <source>
        <strain evidence="1">0</strain>
        <tissue evidence="1">Leaf</tissue>
    </source>
</reference>
<evidence type="ECO:0000313" key="1">
    <source>
        <dbReference type="EMBL" id="MBA0797401.1"/>
    </source>
</evidence>
<accession>A0A7J9GIS9</accession>
<dbReference type="Proteomes" id="UP000593560">
    <property type="component" value="Unassembled WGS sequence"/>
</dbReference>
<evidence type="ECO:0000313" key="2">
    <source>
        <dbReference type="Proteomes" id="UP000593560"/>
    </source>
</evidence>